<protein>
    <submittedName>
        <fullName evidence="2">Uncharacterized protein</fullName>
    </submittedName>
</protein>
<accession>A0A9P4P5H5</accession>
<dbReference type="Proteomes" id="UP000799764">
    <property type="component" value="Unassembled WGS sequence"/>
</dbReference>
<comment type="caution">
    <text evidence="2">The sequence shown here is derived from an EMBL/GenBank/DDBJ whole genome shotgun (WGS) entry which is preliminary data.</text>
</comment>
<sequence length="351" mass="38009">MAAEEAASHVVLYALDALYAATHAIDPQVAVKPALLAQHNIVVTDDTMRRPHPHRTSLDAIVAHIAAHPQHDLHPLGPSANIARLACPGHQSPRELVALLAGSARDITHAVQDPPPPPTTVEQFGACPRDCWLSLLRTPPLWDCSAAWGVECILGVGQQCSGECGGELPYCHENAVGCLLPIRTQLATDQPMHLGELLCTLVLLHRQLAWNCDFAHTITVVSVTADADVRVHEASVHPSPTDDGPPRIRIVKCLDLNIADADGKDSTARENWLDVISYIAFTYEANLDPTEPNEQPLKVRTTQENNQDIIAPEQENIQPSALTPGEKAATKTTTKGETPRRPRTPLAPKNV</sequence>
<name>A0A9P4P5H5_9PLEO</name>
<dbReference type="EMBL" id="MU001515">
    <property type="protein sequence ID" value="KAF2437607.1"/>
    <property type="molecule type" value="Genomic_DNA"/>
</dbReference>
<keyword evidence="3" id="KW-1185">Reference proteome</keyword>
<organism evidence="2 3">
    <name type="scientific">Karstenula rhodostoma CBS 690.94</name>
    <dbReference type="NCBI Taxonomy" id="1392251"/>
    <lineage>
        <taxon>Eukaryota</taxon>
        <taxon>Fungi</taxon>
        <taxon>Dikarya</taxon>
        <taxon>Ascomycota</taxon>
        <taxon>Pezizomycotina</taxon>
        <taxon>Dothideomycetes</taxon>
        <taxon>Pleosporomycetidae</taxon>
        <taxon>Pleosporales</taxon>
        <taxon>Massarineae</taxon>
        <taxon>Didymosphaeriaceae</taxon>
        <taxon>Karstenula</taxon>
    </lineage>
</organism>
<feature type="region of interest" description="Disordered" evidence="1">
    <location>
        <begin position="287"/>
        <end position="351"/>
    </location>
</feature>
<dbReference type="OrthoDB" id="3799282at2759"/>
<evidence type="ECO:0000256" key="1">
    <source>
        <dbReference type="SAM" id="MobiDB-lite"/>
    </source>
</evidence>
<proteinExistence type="predicted"/>
<feature type="compositionally biased region" description="Low complexity" evidence="1">
    <location>
        <begin position="323"/>
        <end position="336"/>
    </location>
</feature>
<reference evidence="2" key="1">
    <citation type="journal article" date="2020" name="Stud. Mycol.">
        <title>101 Dothideomycetes genomes: a test case for predicting lifestyles and emergence of pathogens.</title>
        <authorList>
            <person name="Haridas S."/>
            <person name="Albert R."/>
            <person name="Binder M."/>
            <person name="Bloem J."/>
            <person name="Labutti K."/>
            <person name="Salamov A."/>
            <person name="Andreopoulos B."/>
            <person name="Baker S."/>
            <person name="Barry K."/>
            <person name="Bills G."/>
            <person name="Bluhm B."/>
            <person name="Cannon C."/>
            <person name="Castanera R."/>
            <person name="Culley D."/>
            <person name="Daum C."/>
            <person name="Ezra D."/>
            <person name="Gonzalez J."/>
            <person name="Henrissat B."/>
            <person name="Kuo A."/>
            <person name="Liang C."/>
            <person name="Lipzen A."/>
            <person name="Lutzoni F."/>
            <person name="Magnuson J."/>
            <person name="Mondo S."/>
            <person name="Nolan M."/>
            <person name="Ohm R."/>
            <person name="Pangilinan J."/>
            <person name="Park H.-J."/>
            <person name="Ramirez L."/>
            <person name="Alfaro M."/>
            <person name="Sun H."/>
            <person name="Tritt A."/>
            <person name="Yoshinaga Y."/>
            <person name="Zwiers L.-H."/>
            <person name="Turgeon B."/>
            <person name="Goodwin S."/>
            <person name="Spatafora J."/>
            <person name="Crous P."/>
            <person name="Grigoriev I."/>
        </authorList>
    </citation>
    <scope>NUCLEOTIDE SEQUENCE</scope>
    <source>
        <strain evidence="2">CBS 690.94</strain>
    </source>
</reference>
<evidence type="ECO:0000313" key="2">
    <source>
        <dbReference type="EMBL" id="KAF2437607.1"/>
    </source>
</evidence>
<dbReference type="AlphaFoldDB" id="A0A9P4P5H5"/>
<gene>
    <name evidence="2" type="ORF">P171DRAFT_477954</name>
</gene>
<evidence type="ECO:0000313" key="3">
    <source>
        <dbReference type="Proteomes" id="UP000799764"/>
    </source>
</evidence>